<evidence type="ECO:0000256" key="2">
    <source>
        <dbReference type="ARBA" id="ARBA00022803"/>
    </source>
</evidence>
<evidence type="ECO:0000313" key="8">
    <source>
        <dbReference type="Proteomes" id="UP000664466"/>
    </source>
</evidence>
<dbReference type="InterPro" id="IPR019734">
    <property type="entry name" value="TPR_rpt"/>
</dbReference>
<keyword evidence="8" id="KW-1185">Reference proteome</keyword>
<name>A0A8B0SMD5_9GAMM</name>
<organism evidence="7">
    <name type="scientific">Thiothrix fructosivorans</name>
    <dbReference type="NCBI Taxonomy" id="111770"/>
    <lineage>
        <taxon>Bacteria</taxon>
        <taxon>Pseudomonadati</taxon>
        <taxon>Pseudomonadota</taxon>
        <taxon>Gammaproteobacteria</taxon>
        <taxon>Thiotrichales</taxon>
        <taxon>Thiotrichaceae</taxon>
        <taxon>Thiothrix</taxon>
    </lineage>
</organism>
<feature type="compositionally biased region" description="Low complexity" evidence="4">
    <location>
        <begin position="145"/>
        <end position="158"/>
    </location>
</feature>
<dbReference type="PANTHER" id="PTHR45831:SF2">
    <property type="entry name" value="LD24721P"/>
    <property type="match status" value="1"/>
</dbReference>
<dbReference type="InterPro" id="IPR047150">
    <property type="entry name" value="SGT"/>
</dbReference>
<evidence type="ECO:0000256" key="3">
    <source>
        <dbReference type="PROSITE-ProRule" id="PRU00339"/>
    </source>
</evidence>
<dbReference type="GO" id="GO:0060090">
    <property type="term" value="F:molecular adaptor activity"/>
    <property type="evidence" value="ECO:0007669"/>
    <property type="project" value="TreeGrafter"/>
</dbReference>
<evidence type="ECO:0000313" key="6">
    <source>
        <dbReference type="EMBL" id="MBO0615314.1"/>
    </source>
</evidence>
<evidence type="ECO:0000313" key="7">
    <source>
        <dbReference type="EMBL" id="QTX10092.1"/>
    </source>
</evidence>
<dbReference type="SMART" id="SM00028">
    <property type="entry name" value="TPR"/>
    <property type="match status" value="3"/>
</dbReference>
<proteinExistence type="predicted"/>
<reference evidence="6 8" key="1">
    <citation type="submission" date="2021-03" db="EMBL/GenBank/DDBJ databases">
        <title>Draft genome and methylome analysis of Thiotrix fructosivoruns ATCC 49748.</title>
        <authorList>
            <person name="Fomenkov A."/>
            <person name="Grabovich M.Y."/>
            <person name="Roberts R.J."/>
        </authorList>
    </citation>
    <scope>NUCLEOTIDE SEQUENCE [LARGE SCALE GENOMIC DNA]</scope>
    <source>
        <strain evidence="6 8">ATCC 49748</strain>
    </source>
</reference>
<keyword evidence="5" id="KW-0732">Signal</keyword>
<keyword evidence="2 3" id="KW-0802">TPR repeat</keyword>
<dbReference type="GO" id="GO:0006620">
    <property type="term" value="P:post-translational protein targeting to endoplasmic reticulum membrane"/>
    <property type="evidence" value="ECO:0007669"/>
    <property type="project" value="TreeGrafter"/>
</dbReference>
<dbReference type="EMBL" id="JAFMPM010000008">
    <property type="protein sequence ID" value="MBO0615314.1"/>
    <property type="molecule type" value="Genomic_DNA"/>
</dbReference>
<dbReference type="EMBL" id="CP072748">
    <property type="protein sequence ID" value="QTX10092.1"/>
    <property type="molecule type" value="Genomic_DNA"/>
</dbReference>
<dbReference type="GO" id="GO:0016020">
    <property type="term" value="C:membrane"/>
    <property type="evidence" value="ECO:0007669"/>
    <property type="project" value="TreeGrafter"/>
</dbReference>
<feature type="signal peptide" evidence="5">
    <location>
        <begin position="1"/>
        <end position="22"/>
    </location>
</feature>
<feature type="region of interest" description="Disordered" evidence="4">
    <location>
        <begin position="142"/>
        <end position="176"/>
    </location>
</feature>
<protein>
    <recommendedName>
        <fullName evidence="9">Tetratricopeptide repeat protein</fullName>
    </recommendedName>
</protein>
<accession>A0A8B0SMD5</accession>
<dbReference type="RefSeq" id="WP_207253026.1">
    <property type="nucleotide sequence ID" value="NZ_JAFMPM010000008.1"/>
</dbReference>
<evidence type="ECO:0008006" key="9">
    <source>
        <dbReference type="Google" id="ProtNLM"/>
    </source>
</evidence>
<gene>
    <name evidence="7" type="ORF">J1836_016055</name>
    <name evidence="6" type="ORF">J1836_20670</name>
</gene>
<dbReference type="Gene3D" id="1.25.40.10">
    <property type="entry name" value="Tetratricopeptide repeat domain"/>
    <property type="match status" value="1"/>
</dbReference>
<dbReference type="GO" id="GO:0072380">
    <property type="term" value="C:TRC complex"/>
    <property type="evidence" value="ECO:0007669"/>
    <property type="project" value="TreeGrafter"/>
</dbReference>
<evidence type="ECO:0000256" key="1">
    <source>
        <dbReference type="ARBA" id="ARBA00022737"/>
    </source>
</evidence>
<dbReference type="AlphaFoldDB" id="A0A8B0SMD5"/>
<keyword evidence="1" id="KW-0677">Repeat</keyword>
<feature type="chain" id="PRO_5032337287" description="Tetratricopeptide repeat protein" evidence="5">
    <location>
        <begin position="23"/>
        <end position="176"/>
    </location>
</feature>
<dbReference type="PANTHER" id="PTHR45831">
    <property type="entry name" value="LD24721P"/>
    <property type="match status" value="1"/>
</dbReference>
<evidence type="ECO:0000256" key="5">
    <source>
        <dbReference type="SAM" id="SignalP"/>
    </source>
</evidence>
<reference evidence="7" key="2">
    <citation type="submission" date="2021-04" db="EMBL/GenBank/DDBJ databases">
        <title>Complete Genome and methylome analysis of Thiothrix fructosivorans ATCC 49748.</title>
        <authorList>
            <person name="Fomenkov A."/>
            <person name="Sun L."/>
            <person name="Vincze T."/>
            <person name="Grabovich M.Y."/>
            <person name="Roberts R.J."/>
        </authorList>
    </citation>
    <scope>NUCLEOTIDE SEQUENCE</scope>
    <source>
        <strain evidence="7">ATCC 49748</strain>
    </source>
</reference>
<dbReference type="SUPFAM" id="SSF48452">
    <property type="entry name" value="TPR-like"/>
    <property type="match status" value="1"/>
</dbReference>
<dbReference type="PROSITE" id="PS50005">
    <property type="entry name" value="TPR"/>
    <property type="match status" value="1"/>
</dbReference>
<feature type="repeat" description="TPR" evidence="3">
    <location>
        <begin position="92"/>
        <end position="125"/>
    </location>
</feature>
<dbReference type="Pfam" id="PF13432">
    <property type="entry name" value="TPR_16"/>
    <property type="match status" value="1"/>
</dbReference>
<dbReference type="Proteomes" id="UP000664466">
    <property type="component" value="Unassembled WGS sequence"/>
</dbReference>
<feature type="compositionally biased region" description="Pro residues" evidence="4">
    <location>
        <begin position="159"/>
        <end position="169"/>
    </location>
</feature>
<sequence length="176" mass="18839">MNRYSTLFSLLLLCATPLTVLAQEQDFMAEAEKASVGGDWEKATTLYRQAVEKDPNSSLALSRLAGSLMASQKYGESISVFQQAIGKDQKNASAFIGMGISYLHLGRYNATQAAFAEAKKLQPDKKELDEVITWVEKKLAAEEQAAATPPSAPSTAPHSTPPAATPAPPTQGEVKP</sequence>
<evidence type="ECO:0000256" key="4">
    <source>
        <dbReference type="SAM" id="MobiDB-lite"/>
    </source>
</evidence>
<dbReference type="InterPro" id="IPR011990">
    <property type="entry name" value="TPR-like_helical_dom_sf"/>
</dbReference>